<feature type="compositionally biased region" description="Polar residues" evidence="2">
    <location>
        <begin position="685"/>
        <end position="699"/>
    </location>
</feature>
<feature type="region of interest" description="Disordered" evidence="2">
    <location>
        <begin position="1707"/>
        <end position="1807"/>
    </location>
</feature>
<feature type="region of interest" description="Disordered" evidence="2">
    <location>
        <begin position="1565"/>
        <end position="1586"/>
    </location>
</feature>
<feature type="compositionally biased region" description="Polar residues" evidence="2">
    <location>
        <begin position="1707"/>
        <end position="1740"/>
    </location>
</feature>
<feature type="coiled-coil region" evidence="1">
    <location>
        <begin position="150"/>
        <end position="254"/>
    </location>
</feature>
<name>A0A8B8BRW2_CRAVI</name>
<dbReference type="KEGG" id="cvn:111112655"/>
<evidence type="ECO:0000256" key="2">
    <source>
        <dbReference type="SAM" id="MobiDB-lite"/>
    </source>
</evidence>
<evidence type="ECO:0000313" key="3">
    <source>
        <dbReference type="Proteomes" id="UP000694844"/>
    </source>
</evidence>
<sequence length="1807" mass="203543">MSMNYVGSISILDRGDGPAQAIIDKNKRSVAQRLADETKDELEKVMTRVEDIYVSYEQSTQDMFLTHGANVEYIEDIKELEQILTDELKKKKYEQKVTVFIVGFENMSNQRLRLIQQVNEFFMDATKPPEDEPLYAPSPDINIEEIGHSIEETLDSADRLADRLGELNSQMVDWLSNYAINKASTKTISNLENLLKEKSKLAEEGKKKLEKALDKAKDDLGGLSDKLLKLQGEMEVKEEKVQQLLKQLEIKTSDTQKFRTAAEAAKKTIQEFEESALKNKELMKTKDAQIKELNGKLSMLELEVGQTDYLSKMSSERNNEKNGELKPEDMQKKLEELQNLVDNNKSSFFEAQRDWQKLHDQQVAAMSNVHKEEMAEMKAAFEEEIKKYKEEITQAEHQVYEAEKAAILAADQADKLRQNLVELQLRRGTSAESKTITEAESHDDDASQQGPSTSKTVRESRPSTKSSKQSVPPPKQKSPVKPQPTTTNKSPGKVKETAESSIQDEGGDHSSAHVETRQSRRNKSSLDPVPENELNVQFDNKFELADDSSWASVPKDQVPGRFAQYRQLSQQRISELEEQLTLTLAKTQRKVNTLKSQFQEHKSKWEAERNILIEQVEQAQKLQNEAEKEADDAMTQLEEFINEQEKLEEEEEGKRTDITHKISRPIPKVITPPPKQVSPPPQVITEGTDQELSNLMQQTDDAKAEARITSGAMSAPPAVEPEESPQPRVEEVRKNSGQNRTPLGSPHPFGSPRPSDNGGRALRSHSQLQYALPIQEISEASSRGSPHSPHSLIRTPESLGHKDAWLTPRVTPAQGRVVLSTTPGEGTIEARELPPSQEAAVNNVKTMLEEENLSSMQQRTLESVRSALQKISADPILTDVQLERTLTIISLASQLTEESLQLGVLPDSVFDQFADINSRAMSELGVGEDDFRVSETPNPPLEFLRPLTRDSMSTRDEPSSMLTFLQELSHTSLHPLPPLHGYLGSSHSQRLLNHYQQRSNLSTRGSQKQNMKRDMTFATMATGGSSIRDTFTSSSKDSMRFILGGGGGKMTDSMIAGHGGPDSELDIMMMDSEVPSRRGLCDAQTQTDPEFAAELTEDELRMNSAQSRASLRHQFKNRLEESRHAAEERRSKSPVISVPSQRSLDDQLIEDDDFPIPDEIKEEVEMEDRGTSPPPDVRRQSTAMSRKLGEHPVVGEYLRAYEGVVSFKENLSKIMQDREFLQASELLQELDSVTFDMNSKVQPQLENMTKNIYYTLEEIMSVLSSMLYIEREPLVSSLNGILISRDQTRNTLQNRERSADSGRGLTATRGSNQSYSTRIPQSASSDKEAFKELQQNYEKLQHQLNEESRKHEEQMRHNTVVMMEMQDTINELQRELTALGKAAGQDRPSSEGAGQQAAPESAIMFTRLDSERNAKIMKRAVNDERLDTNKYKDAVTTMDEYVSLPAKRLGHLVRKYVHHSRMKEIEENVKKSKSLDENVFEILDKMEALQNKRAKRWADRMDDMGSERMRLANLLMETLDSIEQESGIFLIKPMYSYRGSPLDPDYTKLLEEIKERYAGKLTRPTRPHRVVSPSREMSSFAPAPTPASNIRGITRQYHQNLDPPQQLIFRKEIPRPLEGDETGLMGSSALTYNTAVQRQTWNMSTSHVKGDPSDPLNSMNTPRILELDINRMLIGQNTISSKYGSPGLTDDRLINASQNNLRSYVTVNRPTNTNRPRSFTGSKEVPTTTPVSRAITNSAGNKRVRLSESEMSTRRSIPSTPPLPPISGQDATDQGQFKEPPRSPPGSSLRGSPTPQPNVMEVISPLK</sequence>
<feature type="compositionally biased region" description="Basic and acidic residues" evidence="2">
    <location>
        <begin position="506"/>
        <end position="518"/>
    </location>
</feature>
<dbReference type="PANTHER" id="PTHR37915:SF3">
    <property type="match status" value="1"/>
</dbReference>
<organism evidence="3 4">
    <name type="scientific">Crassostrea virginica</name>
    <name type="common">Eastern oyster</name>
    <dbReference type="NCBI Taxonomy" id="6565"/>
    <lineage>
        <taxon>Eukaryota</taxon>
        <taxon>Metazoa</taxon>
        <taxon>Spiralia</taxon>
        <taxon>Lophotrochozoa</taxon>
        <taxon>Mollusca</taxon>
        <taxon>Bivalvia</taxon>
        <taxon>Autobranchia</taxon>
        <taxon>Pteriomorphia</taxon>
        <taxon>Ostreida</taxon>
        <taxon>Ostreoidea</taxon>
        <taxon>Ostreidae</taxon>
        <taxon>Crassostrea</taxon>
    </lineage>
</organism>
<accession>A0A8B8BRW2</accession>
<feature type="compositionally biased region" description="Acidic residues" evidence="2">
    <location>
        <begin position="640"/>
        <end position="651"/>
    </location>
</feature>
<dbReference type="GeneID" id="111112655"/>
<dbReference type="Proteomes" id="UP000694844">
    <property type="component" value="Chromosome 9"/>
</dbReference>
<reference evidence="4" key="1">
    <citation type="submission" date="2025-08" db="UniProtKB">
        <authorList>
            <consortium name="RefSeq"/>
        </authorList>
    </citation>
    <scope>IDENTIFICATION</scope>
    <source>
        <tissue evidence="4">Whole sample</tissue>
    </source>
</reference>
<feature type="region of interest" description="Disordered" evidence="2">
    <location>
        <begin position="1119"/>
        <end position="1142"/>
    </location>
</feature>
<feature type="region of interest" description="Disordered" evidence="2">
    <location>
        <begin position="1289"/>
        <end position="1328"/>
    </location>
</feature>
<gene>
    <name evidence="4" type="primary">LOC111112655</name>
</gene>
<feature type="compositionally biased region" description="Polar residues" evidence="2">
    <location>
        <begin position="1308"/>
        <end position="1324"/>
    </location>
</feature>
<feature type="region of interest" description="Disordered" evidence="2">
    <location>
        <begin position="778"/>
        <end position="800"/>
    </location>
</feature>
<feature type="region of interest" description="Disordered" evidence="2">
    <location>
        <begin position="1380"/>
        <end position="1400"/>
    </location>
</feature>
<feature type="compositionally biased region" description="Low complexity" evidence="2">
    <location>
        <begin position="477"/>
        <end position="487"/>
    </location>
</feature>
<protein>
    <submittedName>
        <fullName evidence="4">Uncharacterized protein LOC111112655 isoform X1</fullName>
    </submittedName>
</protein>
<feature type="region of interest" description="Disordered" evidence="2">
    <location>
        <begin position="423"/>
        <end position="533"/>
    </location>
</feature>
<keyword evidence="1" id="KW-0175">Coiled coil</keyword>
<dbReference type="PANTHER" id="PTHR37915">
    <property type="match status" value="1"/>
</dbReference>
<feature type="region of interest" description="Disordered" evidence="2">
    <location>
        <begin position="622"/>
        <end position="764"/>
    </location>
</feature>
<evidence type="ECO:0000256" key="1">
    <source>
        <dbReference type="SAM" id="Coils"/>
    </source>
</evidence>
<keyword evidence="3" id="KW-1185">Reference proteome</keyword>
<dbReference type="RefSeq" id="XP_022306030.1">
    <property type="nucleotide sequence ID" value="XM_022450322.1"/>
</dbReference>
<evidence type="ECO:0000313" key="4">
    <source>
        <dbReference type="RefSeq" id="XP_022306030.1"/>
    </source>
</evidence>
<proteinExistence type="predicted"/>
<feature type="compositionally biased region" description="Pro residues" evidence="2">
    <location>
        <begin position="670"/>
        <end position="682"/>
    </location>
</feature>
<feature type="compositionally biased region" description="Basic and acidic residues" evidence="2">
    <location>
        <begin position="1119"/>
        <end position="1131"/>
    </location>
</feature>
<dbReference type="OrthoDB" id="10037468at2759"/>